<proteinExistence type="predicted"/>
<dbReference type="Proteomes" id="UP001601444">
    <property type="component" value="Unassembled WGS sequence"/>
</dbReference>
<evidence type="ECO:0000256" key="2">
    <source>
        <dbReference type="PROSITE-ProRule" id="PRU00335"/>
    </source>
</evidence>
<dbReference type="PRINTS" id="PR00455">
    <property type="entry name" value="HTHTETR"/>
</dbReference>
<dbReference type="InterPro" id="IPR050109">
    <property type="entry name" value="HTH-type_TetR-like_transc_reg"/>
</dbReference>
<accession>A0ABW6PTJ9</accession>
<name>A0ABW6PTJ9_9NOCA</name>
<protein>
    <submittedName>
        <fullName evidence="5">TetR/AcrR family transcriptional regulator</fullName>
    </submittedName>
</protein>
<feature type="region of interest" description="Disordered" evidence="3">
    <location>
        <begin position="197"/>
        <end position="221"/>
    </location>
</feature>
<dbReference type="PANTHER" id="PTHR30055:SF160">
    <property type="entry name" value="TRANSCRIPTIONAL REGULATORY PROTEIN (PROBABLY ASNC-FAMILY)-RELATED"/>
    <property type="match status" value="1"/>
</dbReference>
<feature type="DNA-binding region" description="H-T-H motif" evidence="2">
    <location>
        <begin position="40"/>
        <end position="59"/>
    </location>
</feature>
<dbReference type="InterPro" id="IPR023772">
    <property type="entry name" value="DNA-bd_HTH_TetR-type_CS"/>
</dbReference>
<organism evidence="5 6">
    <name type="scientific">Nocardia thailandica</name>
    <dbReference type="NCBI Taxonomy" id="257275"/>
    <lineage>
        <taxon>Bacteria</taxon>
        <taxon>Bacillati</taxon>
        <taxon>Actinomycetota</taxon>
        <taxon>Actinomycetes</taxon>
        <taxon>Mycobacteriales</taxon>
        <taxon>Nocardiaceae</taxon>
        <taxon>Nocardia</taxon>
    </lineage>
</organism>
<dbReference type="SUPFAM" id="SSF46689">
    <property type="entry name" value="Homeodomain-like"/>
    <property type="match status" value="1"/>
</dbReference>
<dbReference type="RefSeq" id="WP_387702311.1">
    <property type="nucleotide sequence ID" value="NZ_JBIAMX010000016.1"/>
</dbReference>
<evidence type="ECO:0000259" key="4">
    <source>
        <dbReference type="PROSITE" id="PS50977"/>
    </source>
</evidence>
<dbReference type="Pfam" id="PF00440">
    <property type="entry name" value="TetR_N"/>
    <property type="match status" value="1"/>
</dbReference>
<dbReference type="PANTHER" id="PTHR30055">
    <property type="entry name" value="HTH-TYPE TRANSCRIPTIONAL REGULATOR RUTR"/>
    <property type="match status" value="1"/>
</dbReference>
<dbReference type="SUPFAM" id="SSF48498">
    <property type="entry name" value="Tetracyclin repressor-like, C-terminal domain"/>
    <property type="match status" value="1"/>
</dbReference>
<dbReference type="Gene3D" id="1.10.357.10">
    <property type="entry name" value="Tetracycline Repressor, domain 2"/>
    <property type="match status" value="1"/>
</dbReference>
<keyword evidence="1 2" id="KW-0238">DNA-binding</keyword>
<dbReference type="InterPro" id="IPR009057">
    <property type="entry name" value="Homeodomain-like_sf"/>
</dbReference>
<dbReference type="PROSITE" id="PS01081">
    <property type="entry name" value="HTH_TETR_1"/>
    <property type="match status" value="1"/>
</dbReference>
<feature type="domain" description="HTH tetR-type" evidence="4">
    <location>
        <begin position="17"/>
        <end position="77"/>
    </location>
</feature>
<sequence length="221" mass="23514">MFGSPRRVAPSVRIRRQARREQLLAIAQRAFATHGYHGATMARVGRSANITKPVLYRYFSGKLELYLAVIQRSLDELNTAVRRALDSARSETEAVHATVHAIFDLVDRDATPAEVLVGPAVPDEPSAELSIRSAWNECAQTVAAGLGPDRSPTQARLLASAVLGAALTGARDWHRAGRPIPKGEAADLIARLPAAGLRAAPAAQGARPSGSPPRSPGRVPD</sequence>
<evidence type="ECO:0000256" key="1">
    <source>
        <dbReference type="ARBA" id="ARBA00023125"/>
    </source>
</evidence>
<feature type="compositionally biased region" description="Low complexity" evidence="3">
    <location>
        <begin position="197"/>
        <end position="209"/>
    </location>
</feature>
<gene>
    <name evidence="5" type="ORF">ACFYTF_23165</name>
</gene>
<dbReference type="InterPro" id="IPR001647">
    <property type="entry name" value="HTH_TetR"/>
</dbReference>
<dbReference type="EMBL" id="JBIAMX010000016">
    <property type="protein sequence ID" value="MFF0545742.1"/>
    <property type="molecule type" value="Genomic_DNA"/>
</dbReference>
<keyword evidence="6" id="KW-1185">Reference proteome</keyword>
<dbReference type="PROSITE" id="PS50977">
    <property type="entry name" value="HTH_TETR_2"/>
    <property type="match status" value="1"/>
</dbReference>
<evidence type="ECO:0000256" key="3">
    <source>
        <dbReference type="SAM" id="MobiDB-lite"/>
    </source>
</evidence>
<evidence type="ECO:0000313" key="6">
    <source>
        <dbReference type="Proteomes" id="UP001601444"/>
    </source>
</evidence>
<dbReference type="InterPro" id="IPR036271">
    <property type="entry name" value="Tet_transcr_reg_TetR-rel_C_sf"/>
</dbReference>
<reference evidence="5 6" key="1">
    <citation type="submission" date="2024-10" db="EMBL/GenBank/DDBJ databases">
        <title>The Natural Products Discovery Center: Release of the First 8490 Sequenced Strains for Exploring Actinobacteria Biosynthetic Diversity.</title>
        <authorList>
            <person name="Kalkreuter E."/>
            <person name="Kautsar S.A."/>
            <person name="Yang D."/>
            <person name="Bader C.D."/>
            <person name="Teijaro C.N."/>
            <person name="Fluegel L."/>
            <person name="Davis C.M."/>
            <person name="Simpson J.R."/>
            <person name="Lauterbach L."/>
            <person name="Steele A.D."/>
            <person name="Gui C."/>
            <person name="Meng S."/>
            <person name="Li G."/>
            <person name="Viehrig K."/>
            <person name="Ye F."/>
            <person name="Su P."/>
            <person name="Kiefer A.F."/>
            <person name="Nichols A."/>
            <person name="Cepeda A.J."/>
            <person name="Yan W."/>
            <person name="Fan B."/>
            <person name="Jiang Y."/>
            <person name="Adhikari A."/>
            <person name="Zheng C.-J."/>
            <person name="Schuster L."/>
            <person name="Cowan T.M."/>
            <person name="Smanski M.J."/>
            <person name="Chevrette M.G."/>
            <person name="De Carvalho L.P.S."/>
            <person name="Shen B."/>
        </authorList>
    </citation>
    <scope>NUCLEOTIDE SEQUENCE [LARGE SCALE GENOMIC DNA]</scope>
    <source>
        <strain evidence="5 6">NPDC004045</strain>
    </source>
</reference>
<evidence type="ECO:0000313" key="5">
    <source>
        <dbReference type="EMBL" id="MFF0545742.1"/>
    </source>
</evidence>
<comment type="caution">
    <text evidence="5">The sequence shown here is derived from an EMBL/GenBank/DDBJ whole genome shotgun (WGS) entry which is preliminary data.</text>
</comment>